<accession>A0A9W6H521</accession>
<protein>
    <submittedName>
        <fullName evidence="3">Uncharacterized protein</fullName>
    </submittedName>
</protein>
<dbReference type="EMBL" id="BSEJ01000017">
    <property type="protein sequence ID" value="GLJ62777.1"/>
    <property type="molecule type" value="Genomic_DNA"/>
</dbReference>
<keyword evidence="2" id="KW-1133">Transmembrane helix</keyword>
<feature type="transmembrane region" description="Helical" evidence="2">
    <location>
        <begin position="365"/>
        <end position="389"/>
    </location>
</feature>
<keyword evidence="2" id="KW-0812">Transmembrane</keyword>
<dbReference type="Proteomes" id="UP001142462">
    <property type="component" value="Unassembled WGS sequence"/>
</dbReference>
<reference evidence="3" key="2">
    <citation type="submission" date="2023-01" db="EMBL/GenBank/DDBJ databases">
        <authorList>
            <person name="Sun Q."/>
            <person name="Evtushenko L."/>
        </authorList>
    </citation>
    <scope>NUCLEOTIDE SEQUENCE</scope>
    <source>
        <strain evidence="3">VKM Ac-1020</strain>
    </source>
</reference>
<keyword evidence="2" id="KW-0472">Membrane</keyword>
<feature type="compositionally biased region" description="Low complexity" evidence="1">
    <location>
        <begin position="68"/>
        <end position="82"/>
    </location>
</feature>
<gene>
    <name evidence="3" type="ORF">GCM10017576_29080</name>
</gene>
<name>A0A9W6H521_9MICO</name>
<organism evidence="3 4">
    <name type="scientific">Microbacterium barkeri</name>
    <dbReference type="NCBI Taxonomy" id="33917"/>
    <lineage>
        <taxon>Bacteria</taxon>
        <taxon>Bacillati</taxon>
        <taxon>Actinomycetota</taxon>
        <taxon>Actinomycetes</taxon>
        <taxon>Micrococcales</taxon>
        <taxon>Microbacteriaceae</taxon>
        <taxon>Microbacterium</taxon>
    </lineage>
</organism>
<feature type="transmembrane region" description="Helical" evidence="2">
    <location>
        <begin position="250"/>
        <end position="269"/>
    </location>
</feature>
<feature type="region of interest" description="Disordered" evidence="1">
    <location>
        <begin position="1"/>
        <end position="224"/>
    </location>
</feature>
<evidence type="ECO:0000256" key="2">
    <source>
        <dbReference type="SAM" id="Phobius"/>
    </source>
</evidence>
<dbReference type="AlphaFoldDB" id="A0A9W6H521"/>
<feature type="compositionally biased region" description="Low complexity" evidence="1">
    <location>
        <begin position="170"/>
        <end position="188"/>
    </location>
</feature>
<dbReference type="RefSeq" id="WP_271174460.1">
    <property type="nucleotide sequence ID" value="NZ_BSEJ01000017.1"/>
</dbReference>
<reference evidence="3" key="1">
    <citation type="journal article" date="2014" name="Int. J. Syst. Evol. Microbiol.">
        <title>Complete genome sequence of Corynebacterium casei LMG S-19264T (=DSM 44701T), isolated from a smear-ripened cheese.</title>
        <authorList>
            <consortium name="US DOE Joint Genome Institute (JGI-PGF)"/>
            <person name="Walter F."/>
            <person name="Albersmeier A."/>
            <person name="Kalinowski J."/>
            <person name="Ruckert C."/>
        </authorList>
    </citation>
    <scope>NUCLEOTIDE SEQUENCE</scope>
    <source>
        <strain evidence="3">VKM Ac-1020</strain>
    </source>
</reference>
<feature type="compositionally biased region" description="Low complexity" evidence="1">
    <location>
        <begin position="89"/>
        <end position="109"/>
    </location>
</feature>
<evidence type="ECO:0000313" key="4">
    <source>
        <dbReference type="Proteomes" id="UP001142462"/>
    </source>
</evidence>
<keyword evidence="4" id="KW-1185">Reference proteome</keyword>
<feature type="compositionally biased region" description="Low complexity" evidence="1">
    <location>
        <begin position="116"/>
        <end position="130"/>
    </location>
</feature>
<feature type="transmembrane region" description="Helical" evidence="2">
    <location>
        <begin position="324"/>
        <end position="345"/>
    </location>
</feature>
<feature type="transmembrane region" description="Helical" evidence="2">
    <location>
        <begin position="289"/>
        <end position="312"/>
    </location>
</feature>
<sequence>MSDAQGSNGGPRNGDPIEESAPADAPETAVPENDDARAAEAWSPADGQGAESAEVANSDGRVAGTFTESAEPAPAAPASSEAPADDSEAGPADAAIPAASSDEPHVPAAPEDDATAADAPVADTPADAAASTHVPPVDNDHDGEPDYAALAAELEEFERRNADASDSFSAPGAAGPTAAGVAAAGAADAQDKRNDPWFEPAKTETFSASEPAVTASEPVVEPQTTAAPVAPQPIFVQAPEPPKVRGNRGAAGLIGLVAAIVFAILYFAATLGWRLLAGEAELATIAEPAVALLTSFEFWVPVVVFWLGFWLLGALVNRARWGKWVIFGLLVGVISYGGHLLGQLFQAPFWMLTPSQGLELVAESLLSPVAIVAFILGREITIWFGAWAARRGAKVTAQNAEAQAEYERTLEAGPQLSQ</sequence>
<proteinExistence type="predicted"/>
<comment type="caution">
    <text evidence="3">The sequence shown here is derived from an EMBL/GenBank/DDBJ whole genome shotgun (WGS) entry which is preliminary data.</text>
</comment>
<evidence type="ECO:0000313" key="3">
    <source>
        <dbReference type="EMBL" id="GLJ62777.1"/>
    </source>
</evidence>
<evidence type="ECO:0000256" key="1">
    <source>
        <dbReference type="SAM" id="MobiDB-lite"/>
    </source>
</evidence>